<keyword evidence="8" id="KW-0732">Signal</keyword>
<dbReference type="PROSITE" id="PS50055">
    <property type="entry name" value="TYR_PHOSPHATASE_PTP"/>
    <property type="match status" value="2"/>
</dbReference>
<evidence type="ECO:0000313" key="11">
    <source>
        <dbReference type="EMBL" id="KAH3705632.1"/>
    </source>
</evidence>
<dbReference type="Gene3D" id="2.170.300.10">
    <property type="entry name" value="Tie2 ligand-binding domain superfamily"/>
    <property type="match status" value="1"/>
</dbReference>
<feature type="transmembrane region" description="Helical" evidence="7">
    <location>
        <begin position="543"/>
        <end position="568"/>
    </location>
</feature>
<gene>
    <name evidence="11" type="ORF">DPMN_080709</name>
</gene>
<proteinExistence type="inferred from homology"/>
<dbReference type="AlphaFoldDB" id="A0A9D4BU30"/>
<keyword evidence="7" id="KW-0472">Membrane</keyword>
<feature type="domain" description="Tyrosine-protein phosphatase" evidence="9">
    <location>
        <begin position="983"/>
        <end position="1244"/>
    </location>
</feature>
<feature type="region of interest" description="Disordered" evidence="6">
    <location>
        <begin position="624"/>
        <end position="645"/>
    </location>
</feature>
<dbReference type="InterPro" id="IPR016130">
    <property type="entry name" value="Tyr_Pase_AS"/>
</dbReference>
<dbReference type="Proteomes" id="UP000828390">
    <property type="component" value="Unassembled WGS sequence"/>
</dbReference>
<keyword evidence="7" id="KW-0812">Transmembrane</keyword>
<dbReference type="InterPro" id="IPR002049">
    <property type="entry name" value="LE_dom"/>
</dbReference>
<reference evidence="11" key="1">
    <citation type="journal article" date="2019" name="bioRxiv">
        <title>The Genome of the Zebra Mussel, Dreissena polymorpha: A Resource for Invasive Species Research.</title>
        <authorList>
            <person name="McCartney M.A."/>
            <person name="Auch B."/>
            <person name="Kono T."/>
            <person name="Mallez S."/>
            <person name="Zhang Y."/>
            <person name="Obille A."/>
            <person name="Becker A."/>
            <person name="Abrahante J.E."/>
            <person name="Garbe J."/>
            <person name="Badalamenti J.P."/>
            <person name="Herman A."/>
            <person name="Mangelson H."/>
            <person name="Liachko I."/>
            <person name="Sullivan S."/>
            <person name="Sone E.D."/>
            <person name="Koren S."/>
            <person name="Silverstein K.A.T."/>
            <person name="Beckman K.B."/>
            <person name="Gohl D.M."/>
        </authorList>
    </citation>
    <scope>NUCLEOTIDE SEQUENCE</scope>
    <source>
        <strain evidence="11">Duluth1</strain>
        <tissue evidence="11">Whole animal</tissue>
    </source>
</reference>
<dbReference type="InterPro" id="IPR000742">
    <property type="entry name" value="EGF"/>
</dbReference>
<comment type="caution">
    <text evidence="11">The sequence shown here is derived from an EMBL/GenBank/DDBJ whole genome shotgun (WGS) entry which is preliminary data.</text>
</comment>
<dbReference type="PANTHER" id="PTHR19134:SF562">
    <property type="entry name" value="PROTEIN-TYROSINE-PHOSPHATASE"/>
    <property type="match status" value="1"/>
</dbReference>
<dbReference type="SUPFAM" id="SSF57184">
    <property type="entry name" value="Growth factor receptor domain"/>
    <property type="match status" value="2"/>
</dbReference>
<keyword evidence="4" id="KW-0904">Protein phosphatase</keyword>
<dbReference type="Gene3D" id="3.90.190.10">
    <property type="entry name" value="Protein tyrosine phosphatase superfamily"/>
    <property type="match status" value="2"/>
</dbReference>
<evidence type="ECO:0000256" key="2">
    <source>
        <dbReference type="ARBA" id="ARBA00013064"/>
    </source>
</evidence>
<dbReference type="SMART" id="SM00194">
    <property type="entry name" value="PTPc"/>
    <property type="match status" value="2"/>
</dbReference>
<dbReference type="PROSITE" id="PS50056">
    <property type="entry name" value="TYR_PHOSPHATASE_2"/>
    <property type="match status" value="2"/>
</dbReference>
<evidence type="ECO:0000256" key="8">
    <source>
        <dbReference type="SAM" id="SignalP"/>
    </source>
</evidence>
<evidence type="ECO:0000256" key="7">
    <source>
        <dbReference type="SAM" id="Phobius"/>
    </source>
</evidence>
<comment type="catalytic activity">
    <reaction evidence="5">
        <text>O-phospho-L-tyrosyl-[protein] + H2O = L-tyrosyl-[protein] + phosphate</text>
        <dbReference type="Rhea" id="RHEA:10684"/>
        <dbReference type="Rhea" id="RHEA-COMP:10136"/>
        <dbReference type="Rhea" id="RHEA-COMP:20101"/>
        <dbReference type="ChEBI" id="CHEBI:15377"/>
        <dbReference type="ChEBI" id="CHEBI:43474"/>
        <dbReference type="ChEBI" id="CHEBI:46858"/>
        <dbReference type="ChEBI" id="CHEBI:61978"/>
        <dbReference type="EC" id="3.1.3.48"/>
    </reaction>
</comment>
<feature type="chain" id="PRO_5038584227" description="protein-tyrosine-phosphatase" evidence="8">
    <location>
        <begin position="22"/>
        <end position="1261"/>
    </location>
</feature>
<evidence type="ECO:0000256" key="6">
    <source>
        <dbReference type="SAM" id="MobiDB-lite"/>
    </source>
</evidence>
<dbReference type="InterPro" id="IPR000387">
    <property type="entry name" value="Tyr_Pase_dom"/>
</dbReference>
<evidence type="ECO:0000259" key="9">
    <source>
        <dbReference type="PROSITE" id="PS50055"/>
    </source>
</evidence>
<protein>
    <recommendedName>
        <fullName evidence="2">protein-tyrosine-phosphatase</fullName>
        <ecNumber evidence="2">3.1.3.48</ecNumber>
    </recommendedName>
</protein>
<name>A0A9D4BU30_DREPO</name>
<feature type="domain" description="Tyrosine specific protein phosphatases" evidence="10">
    <location>
        <begin position="872"/>
        <end position="946"/>
    </location>
</feature>
<dbReference type="Pfam" id="PF00102">
    <property type="entry name" value="Y_phosphatase"/>
    <property type="match status" value="2"/>
</dbReference>
<evidence type="ECO:0000256" key="4">
    <source>
        <dbReference type="ARBA" id="ARBA00022912"/>
    </source>
</evidence>
<dbReference type="PROSITE" id="PS00383">
    <property type="entry name" value="TYR_PHOSPHATASE_1"/>
    <property type="match status" value="1"/>
</dbReference>
<feature type="domain" description="Tyrosine-protein phosphatase" evidence="9">
    <location>
        <begin position="702"/>
        <end position="955"/>
    </location>
</feature>
<dbReference type="InterPro" id="IPR009030">
    <property type="entry name" value="Growth_fac_rcpt_cys_sf"/>
</dbReference>
<evidence type="ECO:0000256" key="1">
    <source>
        <dbReference type="ARBA" id="ARBA00009580"/>
    </source>
</evidence>
<dbReference type="SUPFAM" id="SSF52799">
    <property type="entry name" value="(Phosphotyrosine protein) phosphatases II"/>
    <property type="match status" value="2"/>
</dbReference>
<reference evidence="11" key="2">
    <citation type="submission" date="2020-11" db="EMBL/GenBank/DDBJ databases">
        <authorList>
            <person name="McCartney M.A."/>
            <person name="Auch B."/>
            <person name="Kono T."/>
            <person name="Mallez S."/>
            <person name="Becker A."/>
            <person name="Gohl D.M."/>
            <person name="Silverstein K.A.T."/>
            <person name="Koren S."/>
            <person name="Bechman K.B."/>
            <person name="Herman A."/>
            <person name="Abrahante J.E."/>
            <person name="Garbe J."/>
        </authorList>
    </citation>
    <scope>NUCLEOTIDE SEQUENCE</scope>
    <source>
        <strain evidence="11">Duluth1</strain>
        <tissue evidence="11">Whole animal</tissue>
    </source>
</reference>
<keyword evidence="7" id="KW-1133">Transmembrane helix</keyword>
<dbReference type="SMART" id="SM00404">
    <property type="entry name" value="PTPc_motif"/>
    <property type="match status" value="2"/>
</dbReference>
<keyword evidence="3" id="KW-0378">Hydrolase</keyword>
<dbReference type="EC" id="3.1.3.48" evidence="2"/>
<sequence>MRTTYLVYLLIAVCVQDQCTAGCNTGFYLDNYDYRCYQCRDKCVSCTDWNTCNACKTGFYGAQCRSLCQTGCRDSCDRHSGTCSCKPTLPGMSCETCIEGRYGQYCTQTCRQNCKSCMDEHTCLSCTQGFYGPVCGNVCPKNCLACVSSYICLTCRSGYYGTACQTPCAVGCLNGLCDKQSGACSPCMGGYRDYNCAPNCSEGCIDKLCHQDNATCTIGCKFGYSRAYCCQPGMFGWSCEINCPTNCATCTSLTECQTCKEGFYGLQCNKTCPEKCLTCYNDGTCVTCKDGFSRPDTNCQCLGTLCTSPECTSCANSTYYAEGSTCCPCSINCKHGTCTSADQCTDGCEDGLFGPKCEFKCTQIDIHCHVCIGDTLKSYFCKSCTDGYYPDTNRTCIQCSRFCAEGKCNNYNGHCEKGCNNGFWNRICDRNCSEKCTVCNQDSGDCLSCSLTNVFGSNCDKPCSTTCINASCHMNGTCTRGCISDYYGPSCEQSCPTNCASGGNGTRCTHATGVCLYGCNEGFKGNGCMEALKLDKSKDTVPVAAIGGGVSAVVIVALVVVIGLFICFRRRSHAPKNETISVESNNASNSSAPVYAIVTRREHPVSVYENTSSVKANNTTVQVHNPGYTKSRLEPVSSSDGTSITTEDSLEIDEWDSIARNNAVIFEENGGVYYNNSEKIKTLKISVAELNTFVMSKNVDFFKKEFEKLPYGLLKEYRVSQMKANIGKNRYKGVYPYDDYRVKVRGGDTDYINASFIDGYKRRKEYIATLGPMSKQLGNFATFWRMVWQQNVEKIVMVTNLVEEGKDKCEKYWSSVDAPQMYDDIQVSCQSEDEYAEFTRRTFYVIKDRQTRTLTQLHFTSWPDKDVPEDVTSIIEFRQNVLRAPATLEGPTIVHCSAGIGRTGTYIAIDILTKEGEAEGAVDIPGCVLNMRQNRPNMVQTAGQYAYLHHAVVHSLTFDCKAVAIKEFQLYMDSTSKDKIRNIFHQFQETASCESSDETEAVARNAKRTDKNREGADAPGDEYRPKLFLNRKPGSTDYINAVFVNSFQQQQKYILAQTPLPNTVVDFLALLVQTNCACIVNFESANMNARDIGVYLPADNQMLKNGIFSVRCSKTDANEYRHKRTLTIEHRANQVNESLSLTYLEFTDWNTEERIPNSPANFRRFIAEVDVETANSSDRPVLIHCLDGASKCGLFCVVANLLQKMEVEHEVSVANAVRKVKTRRKGAIPNLEQFQFCHDCVLDYTQSFNIYSNIAAELSDC</sequence>
<evidence type="ECO:0000313" key="12">
    <source>
        <dbReference type="Proteomes" id="UP000828390"/>
    </source>
</evidence>
<feature type="compositionally biased region" description="Polar residues" evidence="6">
    <location>
        <begin position="636"/>
        <end position="645"/>
    </location>
</feature>
<dbReference type="GO" id="GO:0004725">
    <property type="term" value="F:protein tyrosine phosphatase activity"/>
    <property type="evidence" value="ECO:0007669"/>
    <property type="project" value="UniProtKB-EC"/>
</dbReference>
<accession>A0A9D4BU30</accession>
<feature type="signal peptide" evidence="8">
    <location>
        <begin position="1"/>
        <end position="21"/>
    </location>
</feature>
<dbReference type="InterPro" id="IPR000242">
    <property type="entry name" value="PTP_cat"/>
</dbReference>
<feature type="region of interest" description="Disordered" evidence="6">
    <location>
        <begin position="998"/>
        <end position="1026"/>
    </location>
</feature>
<dbReference type="CDD" id="cd00047">
    <property type="entry name" value="PTPc"/>
    <property type="match status" value="2"/>
</dbReference>
<keyword evidence="12" id="KW-1185">Reference proteome</keyword>
<feature type="compositionally biased region" description="Basic and acidic residues" evidence="6">
    <location>
        <begin position="1007"/>
        <end position="1025"/>
    </location>
</feature>
<dbReference type="EMBL" id="JAIWYP010000015">
    <property type="protein sequence ID" value="KAH3705632.1"/>
    <property type="molecule type" value="Genomic_DNA"/>
</dbReference>
<dbReference type="PROSITE" id="PS01248">
    <property type="entry name" value="EGF_LAM_1"/>
    <property type="match status" value="1"/>
</dbReference>
<comment type="similarity">
    <text evidence="1">Belongs to the protein-tyrosine phosphatase family.</text>
</comment>
<dbReference type="InterPro" id="IPR050348">
    <property type="entry name" value="Protein-Tyr_Phosphatase"/>
</dbReference>
<feature type="domain" description="Tyrosine specific protein phosphatases" evidence="10">
    <location>
        <begin position="1160"/>
        <end position="1235"/>
    </location>
</feature>
<evidence type="ECO:0000256" key="3">
    <source>
        <dbReference type="ARBA" id="ARBA00022801"/>
    </source>
</evidence>
<dbReference type="InterPro" id="IPR003595">
    <property type="entry name" value="Tyr_Pase_cat"/>
</dbReference>
<dbReference type="SMART" id="SM00181">
    <property type="entry name" value="EGF"/>
    <property type="match status" value="13"/>
</dbReference>
<dbReference type="FunFam" id="3.90.190.10:FF:000102">
    <property type="entry name" value="Receptor-type tyrosine-protein phosphatase"/>
    <property type="match status" value="1"/>
</dbReference>
<dbReference type="PANTHER" id="PTHR19134">
    <property type="entry name" value="RECEPTOR-TYPE TYROSINE-PROTEIN PHOSPHATASE"/>
    <property type="match status" value="1"/>
</dbReference>
<dbReference type="PRINTS" id="PR00700">
    <property type="entry name" value="PRTYPHPHTASE"/>
</dbReference>
<evidence type="ECO:0000256" key="5">
    <source>
        <dbReference type="ARBA" id="ARBA00051722"/>
    </source>
</evidence>
<dbReference type="InterPro" id="IPR029021">
    <property type="entry name" value="Prot-tyrosine_phosphatase-like"/>
</dbReference>
<evidence type="ECO:0000259" key="10">
    <source>
        <dbReference type="PROSITE" id="PS50056"/>
    </source>
</evidence>
<dbReference type="FunFam" id="3.90.190.10:FF:000185">
    <property type="entry name" value="Predicted protein"/>
    <property type="match status" value="1"/>
</dbReference>
<organism evidence="11 12">
    <name type="scientific">Dreissena polymorpha</name>
    <name type="common">Zebra mussel</name>
    <name type="synonym">Mytilus polymorpha</name>
    <dbReference type="NCBI Taxonomy" id="45954"/>
    <lineage>
        <taxon>Eukaryota</taxon>
        <taxon>Metazoa</taxon>
        <taxon>Spiralia</taxon>
        <taxon>Lophotrochozoa</taxon>
        <taxon>Mollusca</taxon>
        <taxon>Bivalvia</taxon>
        <taxon>Autobranchia</taxon>
        <taxon>Heteroconchia</taxon>
        <taxon>Euheterodonta</taxon>
        <taxon>Imparidentia</taxon>
        <taxon>Neoheterodontei</taxon>
        <taxon>Myida</taxon>
        <taxon>Dreissenoidea</taxon>
        <taxon>Dreissenidae</taxon>
        <taxon>Dreissena</taxon>
    </lineage>
</organism>